<protein>
    <submittedName>
        <fullName evidence="2">6211_t:CDS:1</fullName>
    </submittedName>
</protein>
<evidence type="ECO:0000313" key="2">
    <source>
        <dbReference type="EMBL" id="CAG8821663.1"/>
    </source>
</evidence>
<feature type="compositionally biased region" description="Basic and acidic residues" evidence="1">
    <location>
        <begin position="1"/>
        <end position="24"/>
    </location>
</feature>
<accession>A0A9N9KEV3</accession>
<gene>
    <name evidence="2" type="ORF">DERYTH_LOCUS27168</name>
</gene>
<keyword evidence="3" id="KW-1185">Reference proteome</keyword>
<evidence type="ECO:0000313" key="3">
    <source>
        <dbReference type="Proteomes" id="UP000789405"/>
    </source>
</evidence>
<proteinExistence type="predicted"/>
<comment type="caution">
    <text evidence="2">The sequence shown here is derived from an EMBL/GenBank/DDBJ whole genome shotgun (WGS) entry which is preliminary data.</text>
</comment>
<dbReference type="Proteomes" id="UP000789405">
    <property type="component" value="Unassembled WGS sequence"/>
</dbReference>
<reference evidence="2" key="1">
    <citation type="submission" date="2021-06" db="EMBL/GenBank/DDBJ databases">
        <authorList>
            <person name="Kallberg Y."/>
            <person name="Tangrot J."/>
            <person name="Rosling A."/>
        </authorList>
    </citation>
    <scope>NUCLEOTIDE SEQUENCE</scope>
    <source>
        <strain evidence="2">MA453B</strain>
    </source>
</reference>
<sequence length="69" mass="8002">RHNDEPPVKEKHCTNNAPTREKTPNRMPPTTQDTNQQKKHHLDDTDDTRKAPANEKRTKLDNTNDESTI</sequence>
<evidence type="ECO:0000256" key="1">
    <source>
        <dbReference type="SAM" id="MobiDB-lite"/>
    </source>
</evidence>
<dbReference type="EMBL" id="CAJVPY010061032">
    <property type="protein sequence ID" value="CAG8821663.1"/>
    <property type="molecule type" value="Genomic_DNA"/>
</dbReference>
<feature type="non-terminal residue" evidence="2">
    <location>
        <position position="1"/>
    </location>
</feature>
<feature type="region of interest" description="Disordered" evidence="1">
    <location>
        <begin position="1"/>
        <end position="69"/>
    </location>
</feature>
<organism evidence="2 3">
    <name type="scientific">Dentiscutata erythropus</name>
    <dbReference type="NCBI Taxonomy" id="1348616"/>
    <lineage>
        <taxon>Eukaryota</taxon>
        <taxon>Fungi</taxon>
        <taxon>Fungi incertae sedis</taxon>
        <taxon>Mucoromycota</taxon>
        <taxon>Glomeromycotina</taxon>
        <taxon>Glomeromycetes</taxon>
        <taxon>Diversisporales</taxon>
        <taxon>Gigasporaceae</taxon>
        <taxon>Dentiscutata</taxon>
    </lineage>
</organism>
<dbReference type="AlphaFoldDB" id="A0A9N9KEV3"/>
<name>A0A9N9KEV3_9GLOM</name>
<feature type="compositionally biased region" description="Basic and acidic residues" evidence="1">
    <location>
        <begin position="41"/>
        <end position="62"/>
    </location>
</feature>